<name>H2ANV1_KAZAF</name>
<dbReference type="Pfam" id="PF00646">
    <property type="entry name" value="F-box"/>
    <property type="match status" value="1"/>
</dbReference>
<dbReference type="InterPro" id="IPR001810">
    <property type="entry name" value="F-box_dom"/>
</dbReference>
<dbReference type="EMBL" id="HE650821">
    <property type="protein sequence ID" value="CCF56051.1"/>
    <property type="molecule type" value="Genomic_DNA"/>
</dbReference>
<sequence length="588" mass="68742">MSAVASGMECLPQEVWFVISFHLELEDLLNLRITSKILNGRIKYYRIWRYLCHVNWIQHELDYGGDLSALYPHDNNNWYNYFKYRYVKDMGLLKALNELSQLSGQDAYYKQFIKIVETNNSDSDSENHLLPLLSRISSTDLTYGRYTFDIAAIAQELLSAMRHKHFFKILFIDDSGTYTPEEVFIKLSAMDQSFDNLLHQRTVTYHKVNSKLKEFYKQTLRDSFLKLPSSLRVDKILSILLEILRPTFISSHYYLEDMMILRVYANEAKGHPLVLLAMVQSIAAKYRVRSYLSKNYLIIKDDELRDKESYLTISVDGDGGFKPKLFTRTPLIKSLVQHLPYLQNDETLLNNFLKQFFKVLTNKDLVDVYFDELLPKTLNKSHSELCRDLDTKVRLFPYSLKPVSVGTVDYFISVRNSLKTPIIPVTRTISTLVDEELSKFIDVAFPSDITYLKGIKPDYLVCVSSYKDWLYRKYSIIIPENANLRSMIGKFIRSKRDKKLLCIAGVKSTHINLDSVESSQFYYIVINDLGEFYVELSKNVEDYEWHRDEIEQFLKMNSPASELGLVFKNVDWENHKLVLNDRIKKSLS</sequence>
<evidence type="ECO:0000313" key="3">
    <source>
        <dbReference type="Proteomes" id="UP000005220"/>
    </source>
</evidence>
<dbReference type="FunCoup" id="H2ANV1">
    <property type="interactions" value="95"/>
</dbReference>
<evidence type="ECO:0000259" key="1">
    <source>
        <dbReference type="PROSITE" id="PS50181"/>
    </source>
</evidence>
<dbReference type="SUPFAM" id="SSF81383">
    <property type="entry name" value="F-box domain"/>
    <property type="match status" value="1"/>
</dbReference>
<organism evidence="2 3">
    <name type="scientific">Kazachstania africana (strain ATCC 22294 / BCRC 22015 / CBS 2517 / CECT 1963 / NBRC 1671 / NRRL Y-8276)</name>
    <name type="common">Yeast</name>
    <name type="synonym">Kluyveromyces africanus</name>
    <dbReference type="NCBI Taxonomy" id="1071382"/>
    <lineage>
        <taxon>Eukaryota</taxon>
        <taxon>Fungi</taxon>
        <taxon>Dikarya</taxon>
        <taxon>Ascomycota</taxon>
        <taxon>Saccharomycotina</taxon>
        <taxon>Saccharomycetes</taxon>
        <taxon>Saccharomycetales</taxon>
        <taxon>Saccharomycetaceae</taxon>
        <taxon>Kazachstania</taxon>
    </lineage>
</organism>
<proteinExistence type="predicted"/>
<dbReference type="GeneID" id="13886252"/>
<dbReference type="RefSeq" id="XP_003955186.1">
    <property type="nucleotide sequence ID" value="XM_003955137.1"/>
</dbReference>
<evidence type="ECO:0000313" key="2">
    <source>
        <dbReference type="EMBL" id="CCF56051.1"/>
    </source>
</evidence>
<dbReference type="HOGENOM" id="CLU_477498_0_0_1"/>
<dbReference type="AlphaFoldDB" id="H2ANV1"/>
<dbReference type="OrthoDB" id="550575at2759"/>
<dbReference type="eggNOG" id="ENOG502QU21">
    <property type="taxonomic scope" value="Eukaryota"/>
</dbReference>
<feature type="domain" description="F-box" evidence="1">
    <location>
        <begin position="5"/>
        <end position="51"/>
    </location>
</feature>
<dbReference type="InParanoid" id="H2ANV1"/>
<reference evidence="2 3" key="1">
    <citation type="journal article" date="2011" name="Proc. Natl. Acad. Sci. U.S.A.">
        <title>Evolutionary erosion of yeast sex chromosomes by mating-type switching accidents.</title>
        <authorList>
            <person name="Gordon J.L."/>
            <person name="Armisen D."/>
            <person name="Proux-Wera E."/>
            <person name="Oheigeartaigh S.S."/>
            <person name="Byrne K.P."/>
            <person name="Wolfe K.H."/>
        </authorList>
    </citation>
    <scope>NUCLEOTIDE SEQUENCE [LARGE SCALE GENOMIC DNA]</scope>
    <source>
        <strain evidence="3">ATCC 22294 / BCRC 22015 / CBS 2517 / CECT 1963 / NBRC 1671 / NRRL Y-8276</strain>
    </source>
</reference>
<dbReference type="InterPro" id="IPR036047">
    <property type="entry name" value="F-box-like_dom_sf"/>
</dbReference>
<dbReference type="KEGG" id="kaf:KAFR_0A06160"/>
<dbReference type="Proteomes" id="UP000005220">
    <property type="component" value="Chromosome 1"/>
</dbReference>
<dbReference type="PROSITE" id="PS50181">
    <property type="entry name" value="FBOX"/>
    <property type="match status" value="1"/>
</dbReference>
<dbReference type="STRING" id="1071382.H2ANV1"/>
<protein>
    <recommendedName>
        <fullName evidence="1">F-box domain-containing protein</fullName>
    </recommendedName>
</protein>
<gene>
    <name evidence="2" type="primary">KAFR0A06160</name>
    <name evidence="2" type="ORF">KAFR_0A06160</name>
</gene>
<keyword evidence="3" id="KW-1185">Reference proteome</keyword>
<accession>H2ANV1</accession>